<dbReference type="AlphaFoldDB" id="A0A540VGD0"/>
<name>A0A540VGD0_9CHLR</name>
<feature type="chain" id="PRO_5022687863" evidence="2">
    <location>
        <begin position="21"/>
        <end position="642"/>
    </location>
</feature>
<keyword evidence="5" id="KW-1185">Reference proteome</keyword>
<dbReference type="CDD" id="cd08509">
    <property type="entry name" value="PBP2_TmCBP_oligosaccharides_like"/>
    <property type="match status" value="1"/>
</dbReference>
<dbReference type="InterPro" id="IPR030678">
    <property type="entry name" value="Peptide/Ni-bd"/>
</dbReference>
<dbReference type="SUPFAM" id="SSF53850">
    <property type="entry name" value="Periplasmic binding protein-like II"/>
    <property type="match status" value="1"/>
</dbReference>
<dbReference type="GO" id="GO:1904680">
    <property type="term" value="F:peptide transmembrane transporter activity"/>
    <property type="evidence" value="ECO:0007669"/>
    <property type="project" value="TreeGrafter"/>
</dbReference>
<reference evidence="4 5" key="1">
    <citation type="submission" date="2019-06" db="EMBL/GenBank/DDBJ databases">
        <title>Genome sequence of Litorilinea aerophila BAA-2444.</title>
        <authorList>
            <person name="Maclea K.S."/>
            <person name="Maurais E.G."/>
            <person name="Iannazzi L.C."/>
        </authorList>
    </citation>
    <scope>NUCLEOTIDE SEQUENCE [LARGE SCALE GENOMIC DNA]</scope>
    <source>
        <strain evidence="4 5">ATCC BAA-2444</strain>
    </source>
</reference>
<dbReference type="PANTHER" id="PTHR30290:SF82">
    <property type="entry name" value="ABC-TYPE DIPEPTIDE_OLIGOPEPTIDE TRANSPORT SYSTEM, PERIPLASMIC COMPONENT"/>
    <property type="match status" value="1"/>
</dbReference>
<dbReference type="Proteomes" id="UP000317371">
    <property type="component" value="Unassembled WGS sequence"/>
</dbReference>
<dbReference type="EMBL" id="VIGC01000011">
    <property type="protein sequence ID" value="TQE95825.1"/>
    <property type="molecule type" value="Genomic_DNA"/>
</dbReference>
<dbReference type="PANTHER" id="PTHR30290">
    <property type="entry name" value="PERIPLASMIC BINDING COMPONENT OF ABC TRANSPORTER"/>
    <property type="match status" value="1"/>
</dbReference>
<evidence type="ECO:0000259" key="3">
    <source>
        <dbReference type="Pfam" id="PF00496"/>
    </source>
</evidence>
<dbReference type="RefSeq" id="WP_141610048.1">
    <property type="nucleotide sequence ID" value="NZ_VIGC02000011.1"/>
</dbReference>
<evidence type="ECO:0000313" key="5">
    <source>
        <dbReference type="Proteomes" id="UP000317371"/>
    </source>
</evidence>
<dbReference type="Gene3D" id="3.40.190.10">
    <property type="entry name" value="Periplasmic binding protein-like II"/>
    <property type="match status" value="1"/>
</dbReference>
<gene>
    <name evidence="4" type="ORF">FKZ61_10330</name>
</gene>
<dbReference type="InterPro" id="IPR039424">
    <property type="entry name" value="SBP_5"/>
</dbReference>
<dbReference type="GO" id="GO:0043190">
    <property type="term" value="C:ATP-binding cassette (ABC) transporter complex"/>
    <property type="evidence" value="ECO:0007669"/>
    <property type="project" value="InterPro"/>
</dbReference>
<evidence type="ECO:0000256" key="2">
    <source>
        <dbReference type="SAM" id="SignalP"/>
    </source>
</evidence>
<dbReference type="FunFam" id="3.10.105.10:FF:000017">
    <property type="entry name" value="Oligopeptide ABC transporter, periplasmic oligopeptide-binding protein"/>
    <property type="match status" value="1"/>
</dbReference>
<dbReference type="GO" id="GO:0015833">
    <property type="term" value="P:peptide transport"/>
    <property type="evidence" value="ECO:0007669"/>
    <property type="project" value="TreeGrafter"/>
</dbReference>
<protein>
    <submittedName>
        <fullName evidence="4">ABC transporter substrate-binding protein</fullName>
    </submittedName>
</protein>
<dbReference type="OrthoDB" id="9772924at2"/>
<dbReference type="InterPro" id="IPR000914">
    <property type="entry name" value="SBP_5_dom"/>
</dbReference>
<comment type="caution">
    <text evidence="4">The sequence shown here is derived from an EMBL/GenBank/DDBJ whole genome shotgun (WGS) entry which is preliminary data.</text>
</comment>
<proteinExistence type="predicted"/>
<evidence type="ECO:0000313" key="4">
    <source>
        <dbReference type="EMBL" id="TQE95825.1"/>
    </source>
</evidence>
<feature type="compositionally biased region" description="Low complexity" evidence="1">
    <location>
        <begin position="29"/>
        <end position="64"/>
    </location>
</feature>
<feature type="region of interest" description="Disordered" evidence="1">
    <location>
        <begin position="26"/>
        <end position="64"/>
    </location>
</feature>
<dbReference type="Pfam" id="PF00496">
    <property type="entry name" value="SBP_bac_5"/>
    <property type="match status" value="1"/>
</dbReference>
<dbReference type="Gene3D" id="3.90.76.10">
    <property type="entry name" value="Dipeptide-binding Protein, Domain 1"/>
    <property type="match status" value="1"/>
</dbReference>
<feature type="domain" description="Solute-binding protein family 5" evidence="3">
    <location>
        <begin position="127"/>
        <end position="504"/>
    </location>
</feature>
<dbReference type="Gene3D" id="3.10.105.10">
    <property type="entry name" value="Dipeptide-binding Protein, Domain 3"/>
    <property type="match status" value="1"/>
</dbReference>
<evidence type="ECO:0000256" key="1">
    <source>
        <dbReference type="SAM" id="MobiDB-lite"/>
    </source>
</evidence>
<sequence>MRSRFNLWIVLLLITGMVLAACGGGATSPEPAVEQPAAQEQAAQEQPAQAAEAPATAPAEASAPVDANALPRDETLYYNGFQWGPVVGWNPYSNSNNNGMAIAQQDNARVTMFETPYLYNMLDGKQYPLLADGDWSWNEDRTEITFKIKPAARWSDGTPVTAEDVAYTWATHVKYETAIGAANKAYIDTIEAVDPQTVVIKAKLDENGRAVNPLIVQAYLSSYYVIQKAWTQKLEERSGGDPTKLMADPAEDVVYSGPYGKFFADDTKVVLVRNDNYWGQDPSMWGKLPAPKYLAHTIFKDNAAGTTALAAGEVDVSQQFNSNVQDLWEKQNLPISTYLPDPPYHIGASLPTAFYNLKAPGLDQVCIRKAIAIAVDYRAIVANAMTNQSATFEQVPRSLMNPTPFEQALYNREAVRELQWVGNDIEGAKKLLDDCGVVDTDGDGWREYNGEKLSYVATCPNGWSDWQAAIEIVAAAGKEIGIDITTNFPEWSVYQTVVTKSDTPLPPGYEIFMMWSAGAGPTQPWGRIRNLLSSEWIGLPSNWSGNWGQYSNPEVDDLLAKIPHETDEAKLKEMYTRLVEIYLTDVPSFTLMYRPQNFHTVNESVWTNFPHEGDGTNPPVPPLNLTDGWSIAGLYNLTLVEP</sequence>
<accession>A0A540VGD0</accession>
<dbReference type="InParanoid" id="A0A540VGD0"/>
<organism evidence="4 5">
    <name type="scientific">Litorilinea aerophila</name>
    <dbReference type="NCBI Taxonomy" id="1204385"/>
    <lineage>
        <taxon>Bacteria</taxon>
        <taxon>Bacillati</taxon>
        <taxon>Chloroflexota</taxon>
        <taxon>Caldilineae</taxon>
        <taxon>Caldilineales</taxon>
        <taxon>Caldilineaceae</taxon>
        <taxon>Litorilinea</taxon>
    </lineage>
</organism>
<dbReference type="PROSITE" id="PS51257">
    <property type="entry name" value="PROKAR_LIPOPROTEIN"/>
    <property type="match status" value="1"/>
</dbReference>
<feature type="signal peptide" evidence="2">
    <location>
        <begin position="1"/>
        <end position="20"/>
    </location>
</feature>
<dbReference type="PIRSF" id="PIRSF002741">
    <property type="entry name" value="MppA"/>
    <property type="match status" value="1"/>
</dbReference>
<dbReference type="GO" id="GO:0042597">
    <property type="term" value="C:periplasmic space"/>
    <property type="evidence" value="ECO:0007669"/>
    <property type="project" value="UniProtKB-ARBA"/>
</dbReference>
<keyword evidence="2" id="KW-0732">Signal</keyword>